<evidence type="ECO:0008006" key="4">
    <source>
        <dbReference type="Google" id="ProtNLM"/>
    </source>
</evidence>
<reference evidence="3" key="1">
    <citation type="journal article" date="2019" name="Int. J. Syst. Evol. Microbiol.">
        <title>The Global Catalogue of Microorganisms (GCM) 10K type strain sequencing project: providing services to taxonomists for standard genome sequencing and annotation.</title>
        <authorList>
            <consortium name="The Broad Institute Genomics Platform"/>
            <consortium name="The Broad Institute Genome Sequencing Center for Infectious Disease"/>
            <person name="Wu L."/>
            <person name="Ma J."/>
        </authorList>
    </citation>
    <scope>NUCLEOTIDE SEQUENCE [LARGE SCALE GENOMIC DNA]</scope>
    <source>
        <strain evidence="3">CCUG 58728</strain>
    </source>
</reference>
<sequence length="120" mass="12808">MALTDEQMQDIQSRTKEASSTKQPGDTIKAGGQKYEVIATTGKDSTTQGIAVAPVDKNGNTDYSQTAIVVAGTQPPGDKNGNGLLPELGSTFKAFVQGEYGYSMQGKEVENLYQQTEENL</sequence>
<feature type="non-terminal residue" evidence="2">
    <location>
        <position position="120"/>
    </location>
</feature>
<gene>
    <name evidence="2" type="ORF">ACFOSE_03385</name>
</gene>
<organism evidence="2 3">
    <name type="scientific">Streptococcus dentapri</name>
    <dbReference type="NCBI Taxonomy" id="573564"/>
    <lineage>
        <taxon>Bacteria</taxon>
        <taxon>Bacillati</taxon>
        <taxon>Bacillota</taxon>
        <taxon>Bacilli</taxon>
        <taxon>Lactobacillales</taxon>
        <taxon>Streptococcaceae</taxon>
        <taxon>Streptococcus</taxon>
    </lineage>
</organism>
<evidence type="ECO:0000313" key="2">
    <source>
        <dbReference type="EMBL" id="MFC3931833.1"/>
    </source>
</evidence>
<dbReference type="EMBL" id="JBHSAC010000032">
    <property type="protein sequence ID" value="MFC3931833.1"/>
    <property type="molecule type" value="Genomic_DNA"/>
</dbReference>
<dbReference type="Proteomes" id="UP001595901">
    <property type="component" value="Unassembled WGS sequence"/>
</dbReference>
<comment type="caution">
    <text evidence="2">The sequence shown here is derived from an EMBL/GenBank/DDBJ whole genome shotgun (WGS) entry which is preliminary data.</text>
</comment>
<evidence type="ECO:0000313" key="3">
    <source>
        <dbReference type="Proteomes" id="UP001595901"/>
    </source>
</evidence>
<feature type="region of interest" description="Disordered" evidence="1">
    <location>
        <begin position="1"/>
        <end position="30"/>
    </location>
</feature>
<protein>
    <recommendedName>
        <fullName evidence="4">Phage protein</fullName>
    </recommendedName>
</protein>
<accession>A0ABV8CZZ3</accession>
<keyword evidence="3" id="KW-1185">Reference proteome</keyword>
<proteinExistence type="predicted"/>
<evidence type="ECO:0000256" key="1">
    <source>
        <dbReference type="SAM" id="MobiDB-lite"/>
    </source>
</evidence>
<name>A0ABV8CZZ3_9STRE</name>